<evidence type="ECO:0000313" key="1">
    <source>
        <dbReference type="EMBL" id="RAH41716.1"/>
    </source>
</evidence>
<name>A0ACD1FXS6_9EURO</name>
<organism evidence="1 2">
    <name type="scientific">Aspergillus brunneoviolaceus CBS 621.78</name>
    <dbReference type="NCBI Taxonomy" id="1450534"/>
    <lineage>
        <taxon>Eukaryota</taxon>
        <taxon>Fungi</taxon>
        <taxon>Dikarya</taxon>
        <taxon>Ascomycota</taxon>
        <taxon>Pezizomycotina</taxon>
        <taxon>Eurotiomycetes</taxon>
        <taxon>Eurotiomycetidae</taxon>
        <taxon>Eurotiales</taxon>
        <taxon>Aspergillaceae</taxon>
        <taxon>Aspergillus</taxon>
        <taxon>Aspergillus subgen. Circumdati</taxon>
    </lineage>
</organism>
<protein>
    <submittedName>
        <fullName evidence="1">Cytochrome P450</fullName>
    </submittedName>
</protein>
<sequence>MEAAKLLLWSAGVSDFLGKDLLSLGSSAAGLAIVLHLTLFRTSFPTEDHLHELLILYVVSVSAVFAAYLSSTDYSATQSLVRVCWIAGAFNTGLLLSIGVYRLFFHRLRHFPGPIGSKVSRFYDAYLAGRNVQYNVEIEKLHKQYGDFIRTGPREICIVRRSALPVLFGPRSKCRKSTYYAQASTNPIECSVHHTRNFEDHRKRRKAWDRGFCIKSLGVYEPRIKARADQLAAHIAANLGNPIDATAWSMFLSFDVMGDVGFGKNFGNLTTGVEHPAIKAIHDHMAILGVLGHVPWFLNLISGVPGATAAYSGFFKWCGDEIERKQKIWDAGKYPDDIVSWLLKAYVDNDAAASPSEAALHEDSRVVIIAGSETTATTLATVLFYLAKYQYVLAKLQRLLDEAMPGGVEDWSYDKVKKVSFLDDIISEALRLRPAVMTGGYRVTPAEGLQIDEVYIPGDVNVFVPVQLIQTDERYYKQAKSFIPERWGERKGELGTDGAPFIPFAMGPYSCPGKNLALLSLRITVSVLALQYSISFAPGETGEDFEHNALDTFTTTLPPLRLQFFKRQGLPGC</sequence>
<proteinExistence type="predicted"/>
<dbReference type="Proteomes" id="UP000249057">
    <property type="component" value="Unassembled WGS sequence"/>
</dbReference>
<dbReference type="EMBL" id="KZ825384">
    <property type="protein sequence ID" value="RAH41716.1"/>
    <property type="molecule type" value="Genomic_DNA"/>
</dbReference>
<evidence type="ECO:0000313" key="2">
    <source>
        <dbReference type="Proteomes" id="UP000249057"/>
    </source>
</evidence>
<reference evidence="1" key="1">
    <citation type="submission" date="2018-02" db="EMBL/GenBank/DDBJ databases">
        <title>The genomes of Aspergillus section Nigri reveals drivers in fungal speciation.</title>
        <authorList>
            <consortium name="DOE Joint Genome Institute"/>
            <person name="Vesth T.C."/>
            <person name="Nybo J."/>
            <person name="Theobald S."/>
            <person name="Brandl J."/>
            <person name="Frisvad J.C."/>
            <person name="Nielsen K.F."/>
            <person name="Lyhne E.K."/>
            <person name="Kogle M.E."/>
            <person name="Kuo A."/>
            <person name="Riley R."/>
            <person name="Clum A."/>
            <person name="Nolan M."/>
            <person name="Lipzen A."/>
            <person name="Salamov A."/>
            <person name="Henrissat B."/>
            <person name="Wiebenga A."/>
            <person name="De vries R.P."/>
            <person name="Grigoriev I.V."/>
            <person name="Mortensen U.H."/>
            <person name="Andersen M.R."/>
            <person name="Baker S.E."/>
        </authorList>
    </citation>
    <scope>NUCLEOTIDE SEQUENCE</scope>
    <source>
        <strain evidence="1">CBS 621.78</strain>
    </source>
</reference>
<accession>A0ACD1FXS6</accession>
<keyword evidence="2" id="KW-1185">Reference proteome</keyword>
<gene>
    <name evidence="1" type="ORF">BO95DRAFT_422196</name>
</gene>